<name>A0A4Y2ACF8_ARAVE</name>
<evidence type="ECO:0000313" key="1">
    <source>
        <dbReference type="EMBL" id="GBL76916.1"/>
    </source>
</evidence>
<evidence type="ECO:0000313" key="2">
    <source>
        <dbReference type="Proteomes" id="UP000499080"/>
    </source>
</evidence>
<comment type="caution">
    <text evidence="1">The sequence shown here is derived from an EMBL/GenBank/DDBJ whole genome shotgun (WGS) entry which is preliminary data.</text>
</comment>
<dbReference type="Proteomes" id="UP000499080">
    <property type="component" value="Unassembled WGS sequence"/>
</dbReference>
<sequence>MYPTGKRDSAYLYRTPPHAPVPNAFTALVPVDWTWDDAYLYSRLSPPYFRCPL</sequence>
<keyword evidence="2" id="KW-1185">Reference proteome</keyword>
<organism evidence="1 2">
    <name type="scientific">Araneus ventricosus</name>
    <name type="common">Orbweaver spider</name>
    <name type="synonym">Epeira ventricosa</name>
    <dbReference type="NCBI Taxonomy" id="182803"/>
    <lineage>
        <taxon>Eukaryota</taxon>
        <taxon>Metazoa</taxon>
        <taxon>Ecdysozoa</taxon>
        <taxon>Arthropoda</taxon>
        <taxon>Chelicerata</taxon>
        <taxon>Arachnida</taxon>
        <taxon>Araneae</taxon>
        <taxon>Araneomorphae</taxon>
        <taxon>Entelegynae</taxon>
        <taxon>Araneoidea</taxon>
        <taxon>Araneidae</taxon>
        <taxon>Araneus</taxon>
    </lineage>
</organism>
<dbReference type="AlphaFoldDB" id="A0A4Y2ACF8"/>
<gene>
    <name evidence="1" type="ORF">AVEN_26075_1</name>
</gene>
<dbReference type="EMBL" id="BGPR01155883">
    <property type="protein sequence ID" value="GBL76916.1"/>
    <property type="molecule type" value="Genomic_DNA"/>
</dbReference>
<protein>
    <submittedName>
        <fullName evidence="1">Uncharacterized protein</fullName>
    </submittedName>
</protein>
<reference evidence="1 2" key="1">
    <citation type="journal article" date="2019" name="Sci. Rep.">
        <title>Orb-weaving spider Araneus ventricosus genome elucidates the spidroin gene catalogue.</title>
        <authorList>
            <person name="Kono N."/>
            <person name="Nakamura H."/>
            <person name="Ohtoshi R."/>
            <person name="Moran D.A.P."/>
            <person name="Shinohara A."/>
            <person name="Yoshida Y."/>
            <person name="Fujiwara M."/>
            <person name="Mori M."/>
            <person name="Tomita M."/>
            <person name="Arakawa K."/>
        </authorList>
    </citation>
    <scope>NUCLEOTIDE SEQUENCE [LARGE SCALE GENOMIC DNA]</scope>
</reference>
<accession>A0A4Y2ACF8</accession>
<feature type="non-terminal residue" evidence="1">
    <location>
        <position position="53"/>
    </location>
</feature>
<proteinExistence type="predicted"/>